<evidence type="ECO:0000256" key="1">
    <source>
        <dbReference type="ARBA" id="ARBA00001460"/>
    </source>
</evidence>
<evidence type="ECO:0000313" key="13">
    <source>
        <dbReference type="Proteomes" id="UP001222118"/>
    </source>
</evidence>
<reference evidence="12 13" key="1">
    <citation type="submission" date="2023-02" db="EMBL/GenBank/DDBJ databases">
        <title>Devosia chondri sp. nov., isolated from the phycosphere of marine algae.</title>
        <authorList>
            <person name="Kim J.M."/>
            <person name="Lee J.K."/>
            <person name="Choi B.J."/>
            <person name="Bayburt H."/>
            <person name="Jeon C.O."/>
        </authorList>
    </citation>
    <scope>NUCLEOTIDE SEQUENCE [LARGE SCALE GENOMIC DNA]</scope>
    <source>
        <strain evidence="12 13">G2-5</strain>
    </source>
</reference>
<evidence type="ECO:0000256" key="6">
    <source>
        <dbReference type="ARBA" id="ARBA00022605"/>
    </source>
</evidence>
<dbReference type="GO" id="GO:0004636">
    <property type="term" value="F:phosphoribosyl-ATP diphosphatase activity"/>
    <property type="evidence" value="ECO:0007669"/>
    <property type="project" value="UniProtKB-EC"/>
</dbReference>
<dbReference type="Proteomes" id="UP001222118">
    <property type="component" value="Chromosome"/>
</dbReference>
<dbReference type="Gene3D" id="1.10.287.1080">
    <property type="entry name" value="MazG-like"/>
    <property type="match status" value="1"/>
</dbReference>
<dbReference type="EC" id="3.6.1.31" evidence="11"/>
<evidence type="ECO:0000256" key="7">
    <source>
        <dbReference type="ARBA" id="ARBA00022741"/>
    </source>
</evidence>
<evidence type="ECO:0000256" key="10">
    <source>
        <dbReference type="ARBA" id="ARBA00023102"/>
    </source>
</evidence>
<evidence type="ECO:0000256" key="4">
    <source>
        <dbReference type="ARBA" id="ARBA00009392"/>
    </source>
</evidence>
<sequence>MMSFTLEQLDARLGERAKATPDQSYTAKLLARGVEKCAQKLGEEATEAVIAGVTKNAPELTKEAGDVLYHLLVLLRAADVPLSAVMDELESRTGQSGLAEKAARKKD</sequence>
<dbReference type="PANTHER" id="PTHR42945:SF9">
    <property type="entry name" value="HISTIDINE BIOSYNTHESIS BIFUNCTIONAL PROTEIN HISIE"/>
    <property type="match status" value="1"/>
</dbReference>
<comment type="subcellular location">
    <subcellularLocation>
        <location evidence="2 11">Cytoplasm</location>
    </subcellularLocation>
</comment>
<dbReference type="InterPro" id="IPR021130">
    <property type="entry name" value="PRib-ATP_PPHydrolase-like"/>
</dbReference>
<gene>
    <name evidence="11" type="primary">hisE</name>
    <name evidence="12" type="ORF">PSQ90_08075</name>
</gene>
<keyword evidence="5 11" id="KW-0963">Cytoplasm</keyword>
<evidence type="ECO:0000256" key="11">
    <source>
        <dbReference type="HAMAP-Rule" id="MF_01020"/>
    </source>
</evidence>
<dbReference type="HAMAP" id="MF_01020">
    <property type="entry name" value="HisE"/>
    <property type="match status" value="1"/>
</dbReference>
<comment type="pathway">
    <text evidence="3 11">Amino-acid biosynthesis; L-histidine biosynthesis; L-histidine from 5-phospho-alpha-D-ribose 1-diphosphate: step 2/9.</text>
</comment>
<comment type="catalytic activity">
    <reaction evidence="1 11">
        <text>1-(5-phospho-beta-D-ribosyl)-ATP + H2O = 1-(5-phospho-beta-D-ribosyl)-5'-AMP + diphosphate + H(+)</text>
        <dbReference type="Rhea" id="RHEA:22828"/>
        <dbReference type="ChEBI" id="CHEBI:15377"/>
        <dbReference type="ChEBI" id="CHEBI:15378"/>
        <dbReference type="ChEBI" id="CHEBI:33019"/>
        <dbReference type="ChEBI" id="CHEBI:59457"/>
        <dbReference type="ChEBI" id="CHEBI:73183"/>
        <dbReference type="EC" id="3.6.1.31"/>
    </reaction>
</comment>
<evidence type="ECO:0000256" key="9">
    <source>
        <dbReference type="ARBA" id="ARBA00022840"/>
    </source>
</evidence>
<dbReference type="CDD" id="cd11534">
    <property type="entry name" value="NTP-PPase_HisIE_like"/>
    <property type="match status" value="1"/>
</dbReference>
<keyword evidence="7 11" id="KW-0547">Nucleotide-binding</keyword>
<comment type="similarity">
    <text evidence="4 11">Belongs to the PRA-PH family.</text>
</comment>
<dbReference type="SUPFAM" id="SSF101386">
    <property type="entry name" value="all-alpha NTP pyrophosphatases"/>
    <property type="match status" value="1"/>
</dbReference>
<evidence type="ECO:0000256" key="3">
    <source>
        <dbReference type="ARBA" id="ARBA00005204"/>
    </source>
</evidence>
<keyword evidence="10 11" id="KW-0368">Histidine biosynthesis</keyword>
<dbReference type="EMBL" id="CP118247">
    <property type="protein sequence ID" value="WDR07499.1"/>
    <property type="molecule type" value="Genomic_DNA"/>
</dbReference>
<keyword evidence="6 11" id="KW-0028">Amino-acid biosynthesis</keyword>
<dbReference type="RefSeq" id="WP_282213012.1">
    <property type="nucleotide sequence ID" value="NZ_CP118247.1"/>
</dbReference>
<evidence type="ECO:0000256" key="5">
    <source>
        <dbReference type="ARBA" id="ARBA00022490"/>
    </source>
</evidence>
<dbReference type="InterPro" id="IPR008179">
    <property type="entry name" value="HisE"/>
</dbReference>
<evidence type="ECO:0000256" key="2">
    <source>
        <dbReference type="ARBA" id="ARBA00004496"/>
    </source>
</evidence>
<dbReference type="PANTHER" id="PTHR42945">
    <property type="entry name" value="HISTIDINE BIOSYNTHESIS BIFUNCTIONAL PROTEIN"/>
    <property type="match status" value="1"/>
</dbReference>
<proteinExistence type="inferred from homology"/>
<protein>
    <recommendedName>
        <fullName evidence="11">Phosphoribosyl-ATP pyrophosphatase</fullName>
        <shortName evidence="11">PRA-PH</shortName>
        <ecNumber evidence="11">3.6.1.31</ecNumber>
    </recommendedName>
</protein>
<dbReference type="NCBIfam" id="TIGR03188">
    <property type="entry name" value="histidine_hisI"/>
    <property type="match status" value="1"/>
</dbReference>
<dbReference type="Pfam" id="PF01503">
    <property type="entry name" value="PRA-PH"/>
    <property type="match status" value="1"/>
</dbReference>
<evidence type="ECO:0000256" key="8">
    <source>
        <dbReference type="ARBA" id="ARBA00022801"/>
    </source>
</evidence>
<name>A0ABY7Z1P0_9HYPH</name>
<keyword evidence="13" id="KW-1185">Reference proteome</keyword>
<dbReference type="NCBIfam" id="NF001613">
    <property type="entry name" value="PRK00400.1-5"/>
    <property type="match status" value="1"/>
</dbReference>
<keyword evidence="8 11" id="KW-0378">Hydrolase</keyword>
<organism evidence="12 13">
    <name type="scientific">Devosia rhodophyticola</name>
    <dbReference type="NCBI Taxonomy" id="3026423"/>
    <lineage>
        <taxon>Bacteria</taxon>
        <taxon>Pseudomonadati</taxon>
        <taxon>Pseudomonadota</taxon>
        <taxon>Alphaproteobacteria</taxon>
        <taxon>Hyphomicrobiales</taxon>
        <taxon>Devosiaceae</taxon>
        <taxon>Devosia</taxon>
    </lineage>
</organism>
<keyword evidence="9 11" id="KW-0067">ATP-binding</keyword>
<evidence type="ECO:0000313" key="12">
    <source>
        <dbReference type="EMBL" id="WDR07499.1"/>
    </source>
</evidence>
<accession>A0ABY7Z1P0</accession>